<protein>
    <submittedName>
        <fullName evidence="2">CGNR zinc finger domain-containing protein</fullName>
    </submittedName>
</protein>
<keyword evidence="3" id="KW-1185">Reference proteome</keyword>
<dbReference type="Pfam" id="PF11706">
    <property type="entry name" value="zf-CGNR"/>
    <property type="match status" value="1"/>
</dbReference>
<dbReference type="InterPro" id="IPR021005">
    <property type="entry name" value="Znf_CGNR"/>
</dbReference>
<gene>
    <name evidence="2" type="ORF">LZ495_34700</name>
</gene>
<dbReference type="AlphaFoldDB" id="A0AA41U5W7"/>
<dbReference type="Gene3D" id="1.10.3300.10">
    <property type="entry name" value="Jann2411-like domain"/>
    <property type="match status" value="1"/>
</dbReference>
<dbReference type="Proteomes" id="UP001165378">
    <property type="component" value="Unassembled WGS sequence"/>
</dbReference>
<reference evidence="2" key="1">
    <citation type="submission" date="2022-01" db="EMBL/GenBank/DDBJ databases">
        <title>Genome-Based Taxonomic Classification of the Phylum Actinobacteria.</title>
        <authorList>
            <person name="Gao Y."/>
        </authorList>
    </citation>
    <scope>NUCLEOTIDE SEQUENCE</scope>
    <source>
        <strain evidence="2">KLBMP 8922</strain>
    </source>
</reference>
<sequence length="177" mass="19612">MDDRPLTGEPLALDLANTRWPVRDVLHDHLDDPLKLRAWLAGHGLDPGTSTGTGPSDARLREALATAREAIRAALEQHAYEELDAVLARGAVRLGITADGPAEHVEIDDEAWRPAWESARAYLELVQSAEPGRIRNCAAPECTLWFLDTSKNGRRRWCSMAQCGNRAKARTHYARGR</sequence>
<feature type="domain" description="Zinc finger CGNR" evidence="1">
    <location>
        <begin position="133"/>
        <end position="175"/>
    </location>
</feature>
<comment type="caution">
    <text evidence="2">The sequence shown here is derived from an EMBL/GenBank/DDBJ whole genome shotgun (WGS) entry which is preliminary data.</text>
</comment>
<dbReference type="PANTHER" id="PTHR35525:SF3">
    <property type="entry name" value="BLL6575 PROTEIN"/>
    <property type="match status" value="1"/>
</dbReference>
<dbReference type="SUPFAM" id="SSF160904">
    <property type="entry name" value="Jann2411-like"/>
    <property type="match status" value="1"/>
</dbReference>
<organism evidence="2 3">
    <name type="scientific">Yinghuangia soli</name>
    <dbReference type="NCBI Taxonomy" id="2908204"/>
    <lineage>
        <taxon>Bacteria</taxon>
        <taxon>Bacillati</taxon>
        <taxon>Actinomycetota</taxon>
        <taxon>Actinomycetes</taxon>
        <taxon>Kitasatosporales</taxon>
        <taxon>Streptomycetaceae</taxon>
        <taxon>Yinghuangia</taxon>
    </lineage>
</organism>
<evidence type="ECO:0000313" key="3">
    <source>
        <dbReference type="Proteomes" id="UP001165378"/>
    </source>
</evidence>
<name>A0AA41U5W7_9ACTN</name>
<dbReference type="InterPro" id="IPR023286">
    <property type="entry name" value="ABATE_dom_sf"/>
</dbReference>
<accession>A0AA41U5W7</accession>
<evidence type="ECO:0000313" key="2">
    <source>
        <dbReference type="EMBL" id="MCF2532337.1"/>
    </source>
</evidence>
<dbReference type="Pfam" id="PF07336">
    <property type="entry name" value="ABATE"/>
    <property type="match status" value="1"/>
</dbReference>
<dbReference type="PANTHER" id="PTHR35525">
    <property type="entry name" value="BLL6575 PROTEIN"/>
    <property type="match status" value="1"/>
</dbReference>
<dbReference type="RefSeq" id="WP_235057107.1">
    <property type="nucleotide sequence ID" value="NZ_JAKFHA010000032.1"/>
</dbReference>
<evidence type="ECO:0000259" key="1">
    <source>
        <dbReference type="Pfam" id="PF11706"/>
    </source>
</evidence>
<dbReference type="InterPro" id="IPR010852">
    <property type="entry name" value="ABATE"/>
</dbReference>
<dbReference type="EMBL" id="JAKFHA010000032">
    <property type="protein sequence ID" value="MCF2532337.1"/>
    <property type="molecule type" value="Genomic_DNA"/>
</dbReference>
<proteinExistence type="predicted"/>